<evidence type="ECO:0000313" key="3">
    <source>
        <dbReference type="Proteomes" id="UP000706525"/>
    </source>
</evidence>
<dbReference type="InterPro" id="IPR009081">
    <property type="entry name" value="PP-bd_ACP"/>
</dbReference>
<proteinExistence type="predicted"/>
<keyword evidence="3" id="KW-1185">Reference proteome</keyword>
<dbReference type="InterPro" id="IPR036736">
    <property type="entry name" value="ACP-like_sf"/>
</dbReference>
<name>A0ABM8XJ92_9BURK</name>
<dbReference type="Proteomes" id="UP000706525">
    <property type="component" value="Unassembled WGS sequence"/>
</dbReference>
<dbReference type="NCBIfam" id="NF006617">
    <property type="entry name" value="PRK09184.1"/>
    <property type="match status" value="1"/>
</dbReference>
<accession>A0ABM8XJ92</accession>
<dbReference type="PROSITE" id="PS50075">
    <property type="entry name" value="CARRIER"/>
    <property type="match status" value="1"/>
</dbReference>
<comment type="caution">
    <text evidence="2">The sequence shown here is derived from an EMBL/GenBank/DDBJ whole genome shotgun (WGS) entry which is preliminary data.</text>
</comment>
<feature type="domain" description="Carrier" evidence="1">
    <location>
        <begin position="2"/>
        <end position="84"/>
    </location>
</feature>
<evidence type="ECO:0000259" key="1">
    <source>
        <dbReference type="PROSITE" id="PS50075"/>
    </source>
</evidence>
<gene>
    <name evidence="2" type="ORF">LMG32289_04557</name>
</gene>
<organism evidence="2 3">
    <name type="scientific">Cupriavidus pampae</name>
    <dbReference type="NCBI Taxonomy" id="659251"/>
    <lineage>
        <taxon>Bacteria</taxon>
        <taxon>Pseudomonadati</taxon>
        <taxon>Pseudomonadota</taxon>
        <taxon>Betaproteobacteria</taxon>
        <taxon>Burkholderiales</taxon>
        <taxon>Burkholderiaceae</taxon>
        <taxon>Cupriavidus</taxon>
    </lineage>
</organism>
<protein>
    <recommendedName>
        <fullName evidence="1">Carrier domain-containing protein</fullName>
    </recommendedName>
</protein>
<reference evidence="2 3" key="1">
    <citation type="submission" date="2021-08" db="EMBL/GenBank/DDBJ databases">
        <authorList>
            <person name="Peeters C."/>
        </authorList>
    </citation>
    <scope>NUCLEOTIDE SEQUENCE [LARGE SCALE GENOMIC DNA]</scope>
    <source>
        <strain evidence="2 3">LMG 32289</strain>
    </source>
</reference>
<dbReference type="SUPFAM" id="SSF47336">
    <property type="entry name" value="ACP-like"/>
    <property type="match status" value="1"/>
</dbReference>
<evidence type="ECO:0000313" key="2">
    <source>
        <dbReference type="EMBL" id="CAG9180232.1"/>
    </source>
</evidence>
<dbReference type="EMBL" id="CAJZAG010000009">
    <property type="protein sequence ID" value="CAG9180232.1"/>
    <property type="molecule type" value="Genomic_DNA"/>
</dbReference>
<dbReference type="RefSeq" id="WP_223992359.1">
    <property type="nucleotide sequence ID" value="NZ_CAJZAG010000009.1"/>
</dbReference>
<sequence>MQALEQEIKELIVTSLALEEVAPADIDTDAPLFIEGLGLDSIDALELGLALQKRFGVTMSGDKEEVRARFASVAALASFVAAQRAAGGAGSDSVSDIRAA</sequence>
<dbReference type="Gene3D" id="1.10.1200.10">
    <property type="entry name" value="ACP-like"/>
    <property type="match status" value="1"/>
</dbReference>
<dbReference type="Pfam" id="PF00550">
    <property type="entry name" value="PP-binding"/>
    <property type="match status" value="1"/>
</dbReference>